<dbReference type="Proteomes" id="UP000074410">
    <property type="component" value="Unassembled WGS sequence"/>
</dbReference>
<name>A0A147J6L0_9SPHN</name>
<sequence length="243" mass="28042">MLELRLEAFTKLSSDDRASIDRISRKGIRNYAMRRDLIAEGDRPKSVFLMLEGWACRYKQLPDGRRQIVAFFIPGDLCDMEVYILKEMDHSVGALTKVRAAEISREDFDRLMIDHPRITQALHWDTLVTVAVQREWTLNIGQRTAYERLAHLFCELFLRLRTVGLTNGDTCDFPITQTDLAEATGLTSVHVNRMLQDLRRDGLIELQNRQLRVPDLAALMDVAMFTPNYLHLDHEGRNLDANN</sequence>
<evidence type="ECO:0000313" key="7">
    <source>
        <dbReference type="Proteomes" id="UP000074410"/>
    </source>
</evidence>
<evidence type="ECO:0000256" key="2">
    <source>
        <dbReference type="ARBA" id="ARBA00023125"/>
    </source>
</evidence>
<evidence type="ECO:0000313" key="6">
    <source>
        <dbReference type="EMBL" id="KTW10432.1"/>
    </source>
</evidence>
<dbReference type="CDD" id="cd00038">
    <property type="entry name" value="CAP_ED"/>
    <property type="match status" value="1"/>
</dbReference>
<dbReference type="Gene3D" id="1.10.10.10">
    <property type="entry name" value="Winged helix-like DNA-binding domain superfamily/Winged helix DNA-binding domain"/>
    <property type="match status" value="1"/>
</dbReference>
<dbReference type="InterPro" id="IPR014710">
    <property type="entry name" value="RmlC-like_jellyroll"/>
</dbReference>
<feature type="domain" description="HTH crp-type" evidence="5">
    <location>
        <begin position="143"/>
        <end position="217"/>
    </location>
</feature>
<dbReference type="Pfam" id="PF13545">
    <property type="entry name" value="HTH_Crp_2"/>
    <property type="match status" value="1"/>
</dbReference>
<reference evidence="6 7" key="1">
    <citation type="journal article" date="2016" name="Front. Microbiol.">
        <title>Genomic Resource of Rice Seed Associated Bacteria.</title>
        <authorList>
            <person name="Midha S."/>
            <person name="Bansal K."/>
            <person name="Sharma S."/>
            <person name="Kumar N."/>
            <person name="Patil P.P."/>
            <person name="Chaudhry V."/>
            <person name="Patil P.B."/>
        </authorList>
    </citation>
    <scope>NUCLEOTIDE SEQUENCE [LARGE SCALE GENOMIC DNA]</scope>
    <source>
        <strain evidence="6 7">NS258</strain>
    </source>
</reference>
<dbReference type="GO" id="GO:0005829">
    <property type="term" value="C:cytosol"/>
    <property type="evidence" value="ECO:0007669"/>
    <property type="project" value="TreeGrafter"/>
</dbReference>
<dbReference type="SUPFAM" id="SSF46785">
    <property type="entry name" value="Winged helix' DNA-binding domain"/>
    <property type="match status" value="1"/>
</dbReference>
<keyword evidence="1" id="KW-0805">Transcription regulation</keyword>
<comment type="caution">
    <text evidence="6">The sequence shown here is derived from an EMBL/GenBank/DDBJ whole genome shotgun (WGS) entry which is preliminary data.</text>
</comment>
<evidence type="ECO:0000259" key="4">
    <source>
        <dbReference type="PROSITE" id="PS50042"/>
    </source>
</evidence>
<protein>
    <submittedName>
        <fullName evidence="6">Cyclic nucleotide-binding protein</fullName>
    </submittedName>
</protein>
<evidence type="ECO:0000256" key="3">
    <source>
        <dbReference type="ARBA" id="ARBA00023163"/>
    </source>
</evidence>
<gene>
    <name evidence="6" type="ORF">NS258_12760</name>
</gene>
<dbReference type="InterPro" id="IPR000595">
    <property type="entry name" value="cNMP-bd_dom"/>
</dbReference>
<dbReference type="PANTHER" id="PTHR24567">
    <property type="entry name" value="CRP FAMILY TRANSCRIPTIONAL REGULATORY PROTEIN"/>
    <property type="match status" value="1"/>
</dbReference>
<dbReference type="InterPro" id="IPR050397">
    <property type="entry name" value="Env_Response_Regulators"/>
</dbReference>
<dbReference type="InterPro" id="IPR018490">
    <property type="entry name" value="cNMP-bd_dom_sf"/>
</dbReference>
<dbReference type="InterPro" id="IPR036388">
    <property type="entry name" value="WH-like_DNA-bd_sf"/>
</dbReference>
<dbReference type="Pfam" id="PF00027">
    <property type="entry name" value="cNMP_binding"/>
    <property type="match status" value="1"/>
</dbReference>
<keyword evidence="2" id="KW-0238">DNA-binding</keyword>
<dbReference type="SMART" id="SM00419">
    <property type="entry name" value="HTH_CRP"/>
    <property type="match status" value="1"/>
</dbReference>
<dbReference type="SMART" id="SM00100">
    <property type="entry name" value="cNMP"/>
    <property type="match status" value="1"/>
</dbReference>
<dbReference type="PROSITE" id="PS50042">
    <property type="entry name" value="CNMP_BINDING_3"/>
    <property type="match status" value="1"/>
</dbReference>
<dbReference type="PANTHER" id="PTHR24567:SF68">
    <property type="entry name" value="DNA-BINDING TRANSCRIPTIONAL DUAL REGULATOR CRP"/>
    <property type="match status" value="1"/>
</dbReference>
<dbReference type="PATRIC" id="fig|33051.5.peg.3794"/>
<dbReference type="SUPFAM" id="SSF51206">
    <property type="entry name" value="cAMP-binding domain-like"/>
    <property type="match status" value="1"/>
</dbReference>
<proteinExistence type="predicted"/>
<organism evidence="6 7">
    <name type="scientific">Sphingomonas sanguinis</name>
    <dbReference type="NCBI Taxonomy" id="33051"/>
    <lineage>
        <taxon>Bacteria</taxon>
        <taxon>Pseudomonadati</taxon>
        <taxon>Pseudomonadota</taxon>
        <taxon>Alphaproteobacteria</taxon>
        <taxon>Sphingomonadales</taxon>
        <taxon>Sphingomonadaceae</taxon>
        <taxon>Sphingomonas</taxon>
    </lineage>
</organism>
<dbReference type="InterPro" id="IPR036390">
    <property type="entry name" value="WH_DNA-bd_sf"/>
</dbReference>
<dbReference type="GO" id="GO:0003700">
    <property type="term" value="F:DNA-binding transcription factor activity"/>
    <property type="evidence" value="ECO:0007669"/>
    <property type="project" value="TreeGrafter"/>
</dbReference>
<dbReference type="PROSITE" id="PS51063">
    <property type="entry name" value="HTH_CRP_2"/>
    <property type="match status" value="1"/>
</dbReference>
<dbReference type="Gene3D" id="2.60.120.10">
    <property type="entry name" value="Jelly Rolls"/>
    <property type="match status" value="1"/>
</dbReference>
<feature type="domain" description="Cyclic nucleotide-binding" evidence="4">
    <location>
        <begin position="29"/>
        <end position="129"/>
    </location>
</feature>
<dbReference type="AlphaFoldDB" id="A0A147J6L0"/>
<dbReference type="GO" id="GO:0003677">
    <property type="term" value="F:DNA binding"/>
    <property type="evidence" value="ECO:0007669"/>
    <property type="project" value="UniProtKB-KW"/>
</dbReference>
<accession>A0A147J6L0</accession>
<keyword evidence="3" id="KW-0804">Transcription</keyword>
<dbReference type="InterPro" id="IPR012318">
    <property type="entry name" value="HTH_CRP"/>
</dbReference>
<evidence type="ECO:0000259" key="5">
    <source>
        <dbReference type="PROSITE" id="PS51063"/>
    </source>
</evidence>
<dbReference type="EMBL" id="LDTC01000096">
    <property type="protein sequence ID" value="KTW10432.1"/>
    <property type="molecule type" value="Genomic_DNA"/>
</dbReference>
<evidence type="ECO:0000256" key="1">
    <source>
        <dbReference type="ARBA" id="ARBA00023015"/>
    </source>
</evidence>
<dbReference type="RefSeq" id="WP_058717461.1">
    <property type="nucleotide sequence ID" value="NZ_LDTC01000096.1"/>
</dbReference>